<dbReference type="Proteomes" id="UP000194137">
    <property type="component" value="Chromosome"/>
</dbReference>
<evidence type="ECO:0000313" key="6">
    <source>
        <dbReference type="EMBL" id="ARQ02620.1"/>
    </source>
</evidence>
<dbReference type="Pfam" id="PF02653">
    <property type="entry name" value="BPD_transp_2"/>
    <property type="match status" value="1"/>
</dbReference>
<dbReference type="EMBL" id="CP021112">
    <property type="protein sequence ID" value="ARQ02620.1"/>
    <property type="molecule type" value="Genomic_DNA"/>
</dbReference>
<evidence type="ECO:0000256" key="2">
    <source>
        <dbReference type="ARBA" id="ARBA00022475"/>
    </source>
</evidence>
<dbReference type="PANTHER" id="PTHR43370:SF2">
    <property type="entry name" value="ABC TRANSPORTER PERMEASE PROTEIN"/>
    <property type="match status" value="1"/>
</dbReference>
<dbReference type="PANTHER" id="PTHR43370">
    <property type="entry name" value="SUGAR ABC TRANSPORTER INTEGRAL MEMBRANE PROTEIN-RELATED"/>
    <property type="match status" value="1"/>
</dbReference>
<evidence type="ECO:0000256" key="5">
    <source>
        <dbReference type="ARBA" id="ARBA00023136"/>
    </source>
</evidence>
<keyword evidence="5" id="KW-0472">Membrane</keyword>
<keyword evidence="2" id="KW-1003">Cell membrane</keyword>
<evidence type="ECO:0000256" key="1">
    <source>
        <dbReference type="ARBA" id="ARBA00004651"/>
    </source>
</evidence>
<dbReference type="GO" id="GO:0005886">
    <property type="term" value="C:plasma membrane"/>
    <property type="evidence" value="ECO:0007669"/>
    <property type="project" value="UniProtKB-SubCell"/>
</dbReference>
<dbReference type="STRING" id="1235591.CAK95_28565"/>
<reference evidence="6 7" key="1">
    <citation type="submission" date="2017-05" db="EMBL/GenBank/DDBJ databases">
        <title>Full genome sequence of Pseudorhodoplanes sinuspersici.</title>
        <authorList>
            <person name="Dastgheib S.M.M."/>
            <person name="Shavandi M."/>
            <person name="Tirandaz H."/>
        </authorList>
    </citation>
    <scope>NUCLEOTIDE SEQUENCE [LARGE SCALE GENOMIC DNA]</scope>
    <source>
        <strain evidence="6 7">RIPI110</strain>
    </source>
</reference>
<dbReference type="RefSeq" id="WP_086091051.1">
    <property type="nucleotide sequence ID" value="NZ_CP021112.1"/>
</dbReference>
<dbReference type="KEGG" id="psin:CAK95_28565"/>
<evidence type="ECO:0000313" key="7">
    <source>
        <dbReference type="Proteomes" id="UP000194137"/>
    </source>
</evidence>
<keyword evidence="3" id="KW-0812">Transmembrane</keyword>
<proteinExistence type="predicted"/>
<dbReference type="AlphaFoldDB" id="A0A1W6ZZ72"/>
<comment type="subcellular location">
    <subcellularLocation>
        <location evidence="1">Cell membrane</location>
        <topology evidence="1">Multi-pass membrane protein</topology>
    </subcellularLocation>
</comment>
<keyword evidence="7" id="KW-1185">Reference proteome</keyword>
<dbReference type="OrthoDB" id="9792579at2"/>
<sequence>MYDLFINWLANTAGYAAPYALAALGLIISERAGVLNLTAEGIMLVGALAGIASFLLMGGYPIIAIFIAMIMASLVSTLFAFIVVYLRINQVIAGLSMVFFCQGLTSLIGIMFGWKNRAISGLGHIDLWPLSEIPVIGRVFFSQDLVVFLVIPIFLAVNWTLNSSMTGLRLRAVGENPEAADAAGINVSAYRFFAVVAGSALMGLAGAYISVASTKLWIDNMTSGRGWIAIALVIFARWRPWRALFGALLFGSIESAMPRIAAAGIKVPQYFMLMLPYLATLGVMIWVAWKSRGGAADEPGALGQPHVREERR</sequence>
<gene>
    <name evidence="6" type="ORF">CAK95_28565</name>
</gene>
<keyword evidence="4" id="KW-1133">Transmembrane helix</keyword>
<protein>
    <submittedName>
        <fullName evidence="6">ABC transporter permease</fullName>
    </submittedName>
</protein>
<dbReference type="InterPro" id="IPR001851">
    <property type="entry name" value="ABC_transp_permease"/>
</dbReference>
<name>A0A1W6ZZ72_9HYPH</name>
<accession>A0A1W6ZZ72</accession>
<evidence type="ECO:0000256" key="3">
    <source>
        <dbReference type="ARBA" id="ARBA00022692"/>
    </source>
</evidence>
<dbReference type="GO" id="GO:0022857">
    <property type="term" value="F:transmembrane transporter activity"/>
    <property type="evidence" value="ECO:0007669"/>
    <property type="project" value="InterPro"/>
</dbReference>
<dbReference type="CDD" id="cd06580">
    <property type="entry name" value="TM_PBP1_transp_TpRbsC_like"/>
    <property type="match status" value="1"/>
</dbReference>
<evidence type="ECO:0000256" key="4">
    <source>
        <dbReference type="ARBA" id="ARBA00022989"/>
    </source>
</evidence>
<organism evidence="6 7">
    <name type="scientific">Pseudorhodoplanes sinuspersici</name>
    <dbReference type="NCBI Taxonomy" id="1235591"/>
    <lineage>
        <taxon>Bacteria</taxon>
        <taxon>Pseudomonadati</taxon>
        <taxon>Pseudomonadota</taxon>
        <taxon>Alphaproteobacteria</taxon>
        <taxon>Hyphomicrobiales</taxon>
        <taxon>Pseudorhodoplanes</taxon>
    </lineage>
</organism>